<dbReference type="InterPro" id="IPR042100">
    <property type="entry name" value="Bug_dom1"/>
</dbReference>
<dbReference type="Pfam" id="PF03401">
    <property type="entry name" value="TctC"/>
    <property type="match status" value="1"/>
</dbReference>
<dbReference type="CDD" id="cd07012">
    <property type="entry name" value="PBP2_Bug_TTT"/>
    <property type="match status" value="1"/>
</dbReference>
<dbReference type="HOGENOM" id="CLU_045683_0_0_5"/>
<dbReference type="InterPro" id="IPR005064">
    <property type="entry name" value="BUG"/>
</dbReference>
<dbReference type="Gene3D" id="3.40.190.10">
    <property type="entry name" value="Periplasmic binding protein-like II"/>
    <property type="match status" value="1"/>
</dbReference>
<dbReference type="PANTHER" id="PTHR42928:SF5">
    <property type="entry name" value="BLR1237 PROTEIN"/>
    <property type="match status" value="1"/>
</dbReference>
<organism evidence="2 3">
    <name type="scientific">Bradyrhizobium diazoefficiens (strain JCM 10833 / BCRC 13528 / IAM 13628 / NBRC 14792 / USDA 110)</name>
    <dbReference type="NCBI Taxonomy" id="224911"/>
    <lineage>
        <taxon>Bacteria</taxon>
        <taxon>Pseudomonadati</taxon>
        <taxon>Pseudomonadota</taxon>
        <taxon>Alphaproteobacteria</taxon>
        <taxon>Hyphomicrobiales</taxon>
        <taxon>Nitrobacteraceae</taxon>
        <taxon>Bradyrhizobium</taxon>
    </lineage>
</organism>
<dbReference type="STRING" id="224911.AAV28_10530"/>
<dbReference type="AlphaFoldDB" id="Q89RQ7"/>
<evidence type="ECO:0000313" key="2">
    <source>
        <dbReference type="EMBL" id="BAC47970.1"/>
    </source>
</evidence>
<name>Q89RQ7_BRADU</name>
<dbReference type="PATRIC" id="fig|224911.5.peg.2681"/>
<dbReference type="PANTHER" id="PTHR42928">
    <property type="entry name" value="TRICARBOXYLATE-BINDING PROTEIN"/>
    <property type="match status" value="1"/>
</dbReference>
<dbReference type="EnsemblBacteria" id="BAC47970">
    <property type="protein sequence ID" value="BAC47970"/>
    <property type="gene ID" value="BAC47970"/>
</dbReference>
<dbReference type="EMBL" id="BA000040">
    <property type="protein sequence ID" value="BAC47970.1"/>
    <property type="molecule type" value="Genomic_DNA"/>
</dbReference>
<gene>
    <name evidence="2" type="ordered locus">blr2705</name>
</gene>
<accession>Q89RQ7</accession>
<dbReference type="Proteomes" id="UP000002526">
    <property type="component" value="Chromosome"/>
</dbReference>
<keyword evidence="3" id="KW-1185">Reference proteome</keyword>
<sequence length="412" mass="43494">MFCPTSQTALRSAQVLVLPSTGYCAWGCFRAFCFEPALTCRATELRGASCVETRLRNPVRPLIMIPERAAPTSTHTRRRSLGRERMQRTARLLAVIAGLCACAPATEALAQKYPTRPIKIMVGFSAGGPVDVVARIIGDRLGNKLGQPFVVENRAGANGMIAAEGVARADADGYTMLACNSSTITLNKTLFKDIRYDPEKDFAPLTTVVSAPLVLVVNPENPRTADIKTVADLVAAARARPGELAYGSGGNGNLAHLAMELLGQKAGIKMIHVPYRGGAASEVGILAQEVLAVFDPLSAVPLVKAGKLRALAVSSAERLPSLPDVPTVAEAGYPGFDLSFWVGFFMPKATPAPILEALHREIVAAARDPAVAEKLGSQGVVSVLSPAEYAAKIAKETKELAEVVAAANIKAE</sequence>
<proteinExistence type="inferred from homology"/>
<dbReference type="InParanoid" id="Q89RQ7"/>
<dbReference type="eggNOG" id="COG3181">
    <property type="taxonomic scope" value="Bacteria"/>
</dbReference>
<comment type="similarity">
    <text evidence="1">Belongs to the UPF0065 (bug) family.</text>
</comment>
<evidence type="ECO:0000256" key="1">
    <source>
        <dbReference type="ARBA" id="ARBA00006987"/>
    </source>
</evidence>
<evidence type="ECO:0000313" key="3">
    <source>
        <dbReference type="Proteomes" id="UP000002526"/>
    </source>
</evidence>
<dbReference type="OrthoDB" id="7250553at2"/>
<protein>
    <submittedName>
        <fullName evidence="2">Blr2705 protein</fullName>
    </submittedName>
</protein>
<dbReference type="KEGG" id="bja:blr2705"/>
<dbReference type="PhylomeDB" id="Q89RQ7"/>
<reference evidence="3" key="1">
    <citation type="journal article" date="2002" name="DNA Res.">
        <title>Complete genomic sequence of nitrogen-fixing symbiotic bacterium Bradyrhizobium japonicum USDA110.</title>
        <authorList>
            <person name="Kaneko T."/>
            <person name="Nakamura Y."/>
            <person name="Sato S."/>
            <person name="Minamisawa K."/>
            <person name="Uchiumi T."/>
            <person name="Sasamoto S."/>
            <person name="Watanabe A."/>
            <person name="Idesawa K."/>
            <person name="Iriguchi M."/>
            <person name="Kawashima K."/>
            <person name="Kohara M."/>
            <person name="Matsumoto M."/>
            <person name="Shimpo S."/>
            <person name="Tsuruoka H."/>
            <person name="Wada T."/>
            <person name="Yamada M."/>
            <person name="Tabata S."/>
        </authorList>
    </citation>
    <scope>NUCLEOTIDE SEQUENCE [LARGE SCALE GENOMIC DNA]</scope>
    <source>
        <strain evidence="3">JCM 10833 / BCRC 13528 / IAM 13628 / NBRC 14792 / USDA 110</strain>
    </source>
</reference>
<dbReference type="SUPFAM" id="SSF53850">
    <property type="entry name" value="Periplasmic binding protein-like II"/>
    <property type="match status" value="1"/>
</dbReference>
<dbReference type="Gene3D" id="3.40.190.150">
    <property type="entry name" value="Bordetella uptake gene, domain 1"/>
    <property type="match status" value="1"/>
</dbReference>